<protein>
    <submittedName>
        <fullName evidence="2">Peptidase</fullName>
    </submittedName>
</protein>
<organism evidence="2">
    <name type="scientific">Mesorhizobium phage vB_MseS-P1</name>
    <dbReference type="NCBI Taxonomy" id="3120101"/>
    <lineage>
        <taxon>Viruses</taxon>
    </lineage>
</organism>
<dbReference type="Pfam" id="PF22262">
    <property type="entry name" value="DUF6950"/>
    <property type="match status" value="1"/>
</dbReference>
<sequence length="145" mass="15864">MKRYSFWRDALFHYVQGVARKPFAWGDHDCALFAAGAVAAMTGEDFGAPYRGKYKTMRGGLRLLKRKGFADHAALAASLFEEIHPSKAQVGDIAAIEEDGHVALGIVQGPRIYVLRPGAAGIGTVGLLEAKRAFQVPFKEELHHE</sequence>
<evidence type="ECO:0000259" key="1">
    <source>
        <dbReference type="Pfam" id="PF22262"/>
    </source>
</evidence>
<proteinExistence type="predicted"/>
<dbReference type="InterPro" id="IPR053802">
    <property type="entry name" value="DUF6950"/>
</dbReference>
<gene>
    <name evidence="2" type="ORF">vBMseSP1_gp47</name>
</gene>
<accession>A0AB38ZLN3</accession>
<name>A0AB38ZLN3_9VIRU</name>
<dbReference type="EMBL" id="PP232116">
    <property type="protein sequence ID" value="XAG98251.1"/>
    <property type="molecule type" value="Genomic_DNA"/>
</dbReference>
<evidence type="ECO:0000313" key="2">
    <source>
        <dbReference type="EMBL" id="XAG98251.1"/>
    </source>
</evidence>
<reference evidence="2" key="1">
    <citation type="submission" date="2024-01" db="EMBL/GenBank/DDBJ databases">
        <title>New evidence supports the origin of RcGTA from prophage.</title>
        <authorList>
            <person name="Xu Y."/>
            <person name="Liu B."/>
            <person name="Chen F."/>
        </authorList>
    </citation>
    <scope>NUCLEOTIDE SEQUENCE</scope>
</reference>
<feature type="domain" description="DUF6950" evidence="1">
    <location>
        <begin position="2"/>
        <end position="136"/>
    </location>
</feature>